<feature type="transmembrane region" description="Helical" evidence="1">
    <location>
        <begin position="198"/>
        <end position="228"/>
    </location>
</feature>
<keyword evidence="1" id="KW-1133">Transmembrane helix</keyword>
<dbReference type="AlphaFoldDB" id="D7DUL2"/>
<feature type="transmembrane region" description="Helical" evidence="1">
    <location>
        <begin position="115"/>
        <end position="140"/>
    </location>
</feature>
<evidence type="ECO:0000313" key="2">
    <source>
        <dbReference type="EMBL" id="ADI36822.1"/>
    </source>
</evidence>
<dbReference type="Proteomes" id="UP000007722">
    <property type="component" value="Chromosome"/>
</dbReference>
<dbReference type="STRING" id="456320.Mvol_1165"/>
<protein>
    <recommendedName>
        <fullName evidence="4">Glycerophosphoryl diester phosphodiesterase membrane domain-containing protein</fullName>
    </recommendedName>
</protein>
<evidence type="ECO:0000313" key="3">
    <source>
        <dbReference type="Proteomes" id="UP000007722"/>
    </source>
</evidence>
<accession>D7DUL2</accession>
<dbReference type="Pfam" id="PF13197">
    <property type="entry name" value="DUF4013"/>
    <property type="match status" value="1"/>
</dbReference>
<dbReference type="OrthoDB" id="60637at2157"/>
<dbReference type="HOGENOM" id="CLU_083802_0_0_2"/>
<evidence type="ECO:0000256" key="1">
    <source>
        <dbReference type="SAM" id="Phobius"/>
    </source>
</evidence>
<dbReference type="EMBL" id="CP002057">
    <property type="protein sequence ID" value="ADI36822.1"/>
    <property type="molecule type" value="Genomic_DNA"/>
</dbReference>
<keyword evidence="3" id="KW-1185">Reference proteome</keyword>
<feature type="transmembrane region" description="Helical" evidence="1">
    <location>
        <begin position="152"/>
        <end position="177"/>
    </location>
</feature>
<organism evidence="2 3">
    <name type="scientific">Methanococcus voltae (strain ATCC BAA-1334 / A3)</name>
    <dbReference type="NCBI Taxonomy" id="456320"/>
    <lineage>
        <taxon>Archaea</taxon>
        <taxon>Methanobacteriati</taxon>
        <taxon>Methanobacteriota</taxon>
        <taxon>Methanomada group</taxon>
        <taxon>Methanococci</taxon>
        <taxon>Methanococcales</taxon>
        <taxon>Methanococcaceae</taxon>
        <taxon>Methanococcus</taxon>
    </lineage>
</organism>
<sequence length="294" mass="32197">MGFGDDYVINPLKYAISNIKALLIYTALGFIPLALLLIMVLTTGISILSKYGSDISSMTPDSVLSLITTLGIGFIIWLVITILVSLATNGYIVKLVKTSVEGEQILPNWENWSDLLLKGLILIIGSFLIALIFSAISAILSMPFDYLEIPMIAGILTAIVAIFQMLYTPLAVSNYSYTEEFMAFFRVKEIYNMMSLKWLAIIIVVAIVSIILMIPTFALVAGFILSLVGGNFEMGAVIGTIAAILAALSSSIISFYGYRCYATYYKSVAVGSFNRMVFEKSETGDMDESTKDFE</sequence>
<dbReference type="eggNOG" id="arCOG02880">
    <property type="taxonomic scope" value="Archaea"/>
</dbReference>
<name>D7DUL2_METV3</name>
<feature type="transmembrane region" description="Helical" evidence="1">
    <location>
        <begin position="22"/>
        <end position="48"/>
    </location>
</feature>
<dbReference type="InterPro" id="IPR025098">
    <property type="entry name" value="DUF4013"/>
</dbReference>
<dbReference type="InParanoid" id="D7DUL2"/>
<dbReference type="KEGG" id="mvo:Mvol_1165"/>
<feature type="transmembrane region" description="Helical" evidence="1">
    <location>
        <begin position="63"/>
        <end position="87"/>
    </location>
</feature>
<keyword evidence="1" id="KW-0472">Membrane</keyword>
<keyword evidence="1" id="KW-0812">Transmembrane</keyword>
<reference evidence="2 3" key="1">
    <citation type="submission" date="2010-05" db="EMBL/GenBank/DDBJ databases">
        <title>Complete sequence of Methanococcus voltae A3.</title>
        <authorList>
            <consortium name="US DOE Joint Genome Institute"/>
            <person name="Lucas S."/>
            <person name="Copeland A."/>
            <person name="Lapidus A."/>
            <person name="Cheng J.-F."/>
            <person name="Bruce D."/>
            <person name="Goodwin L."/>
            <person name="Pitluck S."/>
            <person name="Lowry S."/>
            <person name="Clum A."/>
            <person name="Land M."/>
            <person name="Hauser L."/>
            <person name="Kyrpides N."/>
            <person name="Mikhailova N."/>
            <person name="Whitman W.B."/>
            <person name="Woyke T."/>
        </authorList>
    </citation>
    <scope>NUCLEOTIDE SEQUENCE [LARGE SCALE GENOMIC DNA]</scope>
    <source>
        <strain evidence="3">ATCC BAA-1334 / A3</strain>
    </source>
</reference>
<gene>
    <name evidence="2" type="ordered locus">Mvol_1165</name>
</gene>
<feature type="transmembrane region" description="Helical" evidence="1">
    <location>
        <begin position="234"/>
        <end position="258"/>
    </location>
</feature>
<evidence type="ECO:0008006" key="4">
    <source>
        <dbReference type="Google" id="ProtNLM"/>
    </source>
</evidence>
<proteinExistence type="predicted"/>